<reference evidence="2" key="1">
    <citation type="submission" date="2023-04" db="EMBL/GenBank/DDBJ databases">
        <authorList>
            <person name="Vijverberg K."/>
            <person name="Xiong W."/>
            <person name="Schranz E."/>
        </authorList>
    </citation>
    <scope>NUCLEOTIDE SEQUENCE</scope>
</reference>
<evidence type="ECO:0000313" key="2">
    <source>
        <dbReference type="EMBL" id="CAI9282058.1"/>
    </source>
</evidence>
<keyword evidence="3" id="KW-1185">Reference proteome</keyword>
<feature type="region of interest" description="Disordered" evidence="1">
    <location>
        <begin position="132"/>
        <end position="160"/>
    </location>
</feature>
<dbReference type="Proteomes" id="UP001177003">
    <property type="component" value="Chromosome 4"/>
</dbReference>
<feature type="compositionally biased region" description="Basic residues" evidence="1">
    <location>
        <begin position="134"/>
        <end position="145"/>
    </location>
</feature>
<accession>A0AA36E4M1</accession>
<evidence type="ECO:0000256" key="1">
    <source>
        <dbReference type="SAM" id="MobiDB-lite"/>
    </source>
</evidence>
<dbReference type="AlphaFoldDB" id="A0AA36E4M1"/>
<feature type="compositionally biased region" description="Polar residues" evidence="1">
    <location>
        <begin position="23"/>
        <end position="34"/>
    </location>
</feature>
<name>A0AA36E4M1_LACSI</name>
<feature type="region of interest" description="Disordered" evidence="1">
    <location>
        <begin position="12"/>
        <end position="34"/>
    </location>
</feature>
<organism evidence="2 3">
    <name type="scientific">Lactuca saligna</name>
    <name type="common">Willowleaf lettuce</name>
    <dbReference type="NCBI Taxonomy" id="75948"/>
    <lineage>
        <taxon>Eukaryota</taxon>
        <taxon>Viridiplantae</taxon>
        <taxon>Streptophyta</taxon>
        <taxon>Embryophyta</taxon>
        <taxon>Tracheophyta</taxon>
        <taxon>Spermatophyta</taxon>
        <taxon>Magnoliopsida</taxon>
        <taxon>eudicotyledons</taxon>
        <taxon>Gunneridae</taxon>
        <taxon>Pentapetalae</taxon>
        <taxon>asterids</taxon>
        <taxon>campanulids</taxon>
        <taxon>Asterales</taxon>
        <taxon>Asteraceae</taxon>
        <taxon>Cichorioideae</taxon>
        <taxon>Cichorieae</taxon>
        <taxon>Lactucinae</taxon>
        <taxon>Lactuca</taxon>
    </lineage>
</organism>
<sequence>MKTIDPKVEIGKLLTKEGAGPSKKSTTSNKNETINPELIIKETNTSKSLKTKVDEVVSKAVLKPIEPVVTEPTSVIIPSKTGVFRKLKLKYVGSLTSNVVLKTRLTHQGVLMREVLAPVSPHSKKRRVEDMAKKISKKKKTKKRQLVIPTDSSEEEQVPESPEPNLLYSLLLLRRLLSYHPKFRLPNHLMRSYELHTSLQMYLIQVPLFLYLHSSSLLLPPLIHQPSKTSLISPLHPSFHLNPPNPNDDSDNEKGGFSDTFEDLAFDEEKEDSPNHMLMSMKQFEILNKKLNSIIQSQADMGGGSLTSTFEIDALMKAFEARMMIRVSGMIRDSESRILEKIDQADQTTKLRINSFDSKYVGAVKELTNIQNERHTLFVMDVKKVREDVNQKLQELRDGMVREVAIV</sequence>
<feature type="region of interest" description="Disordered" evidence="1">
    <location>
        <begin position="235"/>
        <end position="258"/>
    </location>
</feature>
<evidence type="ECO:0000313" key="3">
    <source>
        <dbReference type="Proteomes" id="UP001177003"/>
    </source>
</evidence>
<proteinExistence type="predicted"/>
<protein>
    <submittedName>
        <fullName evidence="2">Uncharacterized protein</fullName>
    </submittedName>
</protein>
<dbReference type="EMBL" id="OX465080">
    <property type="protein sequence ID" value="CAI9282058.1"/>
    <property type="molecule type" value="Genomic_DNA"/>
</dbReference>
<gene>
    <name evidence="2" type="ORF">LSALG_LOCUS21719</name>
</gene>